<dbReference type="Gene3D" id="3.40.50.11280">
    <property type="entry name" value="Glutamate-cysteine ligase, N-terminal domain"/>
    <property type="match status" value="1"/>
</dbReference>
<dbReference type="InterPro" id="IPR042520">
    <property type="entry name" value="GshA_N"/>
</dbReference>
<dbReference type="RefSeq" id="WP_110265996.1">
    <property type="nucleotide sequence ID" value="NZ_CAKZQT010000032.1"/>
</dbReference>
<dbReference type="Proteomes" id="UP000248330">
    <property type="component" value="Unassembled WGS sequence"/>
</dbReference>
<name>A0A318EA22_9GAMM</name>
<gene>
    <name evidence="2" type="ORF">C8D93_108214</name>
</gene>
<keyword evidence="3" id="KW-1185">Reference proteome</keyword>
<protein>
    <submittedName>
        <fullName evidence="2">Glutamate--cysteine ligase</fullName>
    </submittedName>
</protein>
<dbReference type="OrthoDB" id="5644489at2"/>
<dbReference type="AlphaFoldDB" id="A0A318EA22"/>
<dbReference type="EMBL" id="QICN01000008">
    <property type="protein sequence ID" value="PXV66239.1"/>
    <property type="molecule type" value="Genomic_DNA"/>
</dbReference>
<dbReference type="GO" id="GO:0016874">
    <property type="term" value="F:ligase activity"/>
    <property type="evidence" value="ECO:0007669"/>
    <property type="project" value="UniProtKB-KW"/>
</dbReference>
<organism evidence="2 3">
    <name type="scientific">Sinimarinibacterium flocculans</name>
    <dbReference type="NCBI Taxonomy" id="985250"/>
    <lineage>
        <taxon>Bacteria</taxon>
        <taxon>Pseudomonadati</taxon>
        <taxon>Pseudomonadota</taxon>
        <taxon>Gammaproteobacteria</taxon>
        <taxon>Nevskiales</taxon>
        <taxon>Nevskiaceae</taxon>
        <taxon>Sinimarinibacterium</taxon>
    </lineage>
</organism>
<feature type="region of interest" description="Disordered" evidence="1">
    <location>
        <begin position="430"/>
        <end position="461"/>
    </location>
</feature>
<comment type="caution">
    <text evidence="2">The sequence shown here is derived from an EMBL/GenBank/DDBJ whole genome shotgun (WGS) entry which is preliminary data.</text>
</comment>
<keyword evidence="2" id="KW-0436">Ligase</keyword>
<dbReference type="NCBIfam" id="TIGR02049">
    <property type="entry name" value="gshA_ferroox"/>
    <property type="match status" value="1"/>
</dbReference>
<evidence type="ECO:0000313" key="3">
    <source>
        <dbReference type="Proteomes" id="UP000248330"/>
    </source>
</evidence>
<dbReference type="InterPro" id="IPR011718">
    <property type="entry name" value="GshA"/>
</dbReference>
<evidence type="ECO:0000313" key="2">
    <source>
        <dbReference type="EMBL" id="PXV66239.1"/>
    </source>
</evidence>
<proteinExistence type="predicted"/>
<reference evidence="2 3" key="1">
    <citation type="submission" date="2018-04" db="EMBL/GenBank/DDBJ databases">
        <title>Genomic Encyclopedia of Type Strains, Phase IV (KMG-IV): sequencing the most valuable type-strain genomes for metagenomic binning, comparative biology and taxonomic classification.</title>
        <authorList>
            <person name="Goeker M."/>
        </authorList>
    </citation>
    <scope>NUCLEOTIDE SEQUENCE [LARGE SCALE GENOMIC DNA]</scope>
    <source>
        <strain evidence="2 3">DSM 104150</strain>
    </source>
</reference>
<accession>A0A318EA22</accession>
<sequence>MQNPVPHLTTALTGPLLALESTLLRRSADIEAWFREQWLKTTPPVYSSVDLRNAGFKLAPVDTNLFPGGFNNLNPAFEPLCIQALQTAIQRVCPTARRVLLVPENHTRNKFYLENVATLVDLIGKAGFHVRIGSLIPDLHEATDLTLEISGRTLRLEPLQRNGNQVQVGDYVPCAVLLNNDLSAGVPDLLRGLDQEVIPPLDLGWHARQKSNHFGFYREVAKEIGGELDIDPWLFDPLFRNCGQINFQKREGQECLEANVALLLEDIAAKYKEYGIEEKPFVIVKSDAGTYGMGVMTARSVEDIRNMNRKARSHMSSAKEGKDVTGAIIQEGVYTFEKLGADGATAEPVVYMIDQFVVGGFYRLNSQRGNQENLNAPGMRFEPLAFEECCSHPDPNCGPDERPNRFYAYGVVARMAALAAAREIEATRQLAAPQGEPDQAGVQWTPAPANARPRMAGPVVE</sequence>
<evidence type="ECO:0000256" key="1">
    <source>
        <dbReference type="SAM" id="MobiDB-lite"/>
    </source>
</evidence>
<dbReference type="Pfam" id="PF08886">
    <property type="entry name" value="GshA"/>
    <property type="match status" value="1"/>
</dbReference>